<gene>
    <name evidence="1" type="ORF">OTI717_LOCUS26993</name>
</gene>
<organism evidence="1 2">
    <name type="scientific">Rotaria sordida</name>
    <dbReference type="NCBI Taxonomy" id="392033"/>
    <lineage>
        <taxon>Eukaryota</taxon>
        <taxon>Metazoa</taxon>
        <taxon>Spiralia</taxon>
        <taxon>Gnathifera</taxon>
        <taxon>Rotifera</taxon>
        <taxon>Eurotatoria</taxon>
        <taxon>Bdelloidea</taxon>
        <taxon>Philodinida</taxon>
        <taxon>Philodinidae</taxon>
        <taxon>Rotaria</taxon>
    </lineage>
</organism>
<evidence type="ECO:0000313" key="1">
    <source>
        <dbReference type="EMBL" id="CAF3962726.1"/>
    </source>
</evidence>
<dbReference type="Proteomes" id="UP000663823">
    <property type="component" value="Unassembled WGS sequence"/>
</dbReference>
<name>A0A819LKW8_9BILA</name>
<comment type="caution">
    <text evidence="1">The sequence shown here is derived from an EMBL/GenBank/DDBJ whole genome shotgun (WGS) entry which is preliminary data.</text>
</comment>
<sequence length="210" mass="25052">MKDHTITLFTSLKRLEDKQNQLKTEFYFTDADIFEFDRNRRRCNHIFTNLEQLINYATRTKSTVTFMSRDYTRDYYQDPNSSKWTNKNYPQAAIFPVQCVHHSSDQSHHNGRVNSDYLICLDKDSYDISLKISHSDCFSLIATSLDQQQNQIERFLHSTHTHHIAQLIQHLKLNKNNTNYIHLVCDSVPYNYICQYLQFARQHTYDVLRS</sequence>
<evidence type="ECO:0000313" key="2">
    <source>
        <dbReference type="Proteomes" id="UP000663823"/>
    </source>
</evidence>
<reference evidence="1" key="1">
    <citation type="submission" date="2021-02" db="EMBL/GenBank/DDBJ databases">
        <authorList>
            <person name="Nowell W R."/>
        </authorList>
    </citation>
    <scope>NUCLEOTIDE SEQUENCE</scope>
</reference>
<dbReference type="EMBL" id="CAJOAX010005869">
    <property type="protein sequence ID" value="CAF3962726.1"/>
    <property type="molecule type" value="Genomic_DNA"/>
</dbReference>
<protein>
    <submittedName>
        <fullName evidence="1">Uncharacterized protein</fullName>
    </submittedName>
</protein>
<accession>A0A819LKW8</accession>
<proteinExistence type="predicted"/>
<dbReference type="AlphaFoldDB" id="A0A819LKW8"/>